<dbReference type="PROSITE" id="PS50014">
    <property type="entry name" value="BROMODOMAIN_2"/>
    <property type="match status" value="1"/>
</dbReference>
<keyword evidence="4 10" id="KW-0812">Transmembrane</keyword>
<evidence type="ECO:0000256" key="10">
    <source>
        <dbReference type="SAM" id="Phobius"/>
    </source>
</evidence>
<feature type="transmembrane region" description="Helical" evidence="10">
    <location>
        <begin position="271"/>
        <end position="289"/>
    </location>
</feature>
<dbReference type="InterPro" id="IPR050363">
    <property type="entry name" value="MIP/Aquaporin"/>
</dbReference>
<dbReference type="EMBL" id="JABANM010006564">
    <property type="protein sequence ID" value="KAF4745728.1"/>
    <property type="molecule type" value="Genomic_DNA"/>
</dbReference>
<comment type="similarity">
    <text evidence="2">Belongs to the MIP/aquaporin (TC 1.A.8) family.</text>
</comment>
<evidence type="ECO:0000256" key="2">
    <source>
        <dbReference type="ARBA" id="ARBA00006175"/>
    </source>
</evidence>
<feature type="compositionally biased region" description="Low complexity" evidence="9">
    <location>
        <begin position="580"/>
        <end position="600"/>
    </location>
</feature>
<dbReference type="InterPro" id="IPR000425">
    <property type="entry name" value="MIP"/>
</dbReference>
<dbReference type="Gene3D" id="1.20.920.10">
    <property type="entry name" value="Bromodomain-like"/>
    <property type="match status" value="1"/>
</dbReference>
<gene>
    <name evidence="12" type="ORF">FOZ62_024674</name>
</gene>
<name>A0A7J6TKF8_PEROL</name>
<feature type="transmembrane region" description="Helical" evidence="10">
    <location>
        <begin position="69"/>
        <end position="87"/>
    </location>
</feature>
<evidence type="ECO:0000256" key="1">
    <source>
        <dbReference type="ARBA" id="ARBA00004141"/>
    </source>
</evidence>
<protein>
    <recommendedName>
        <fullName evidence="11">Bromo domain-containing protein</fullName>
    </recommendedName>
</protein>
<dbReference type="InterPro" id="IPR022357">
    <property type="entry name" value="MIP_CS"/>
</dbReference>
<dbReference type="PRINTS" id="PR00503">
    <property type="entry name" value="BROMODOMAIN"/>
</dbReference>
<feature type="compositionally biased region" description="Basic residues" evidence="9">
    <location>
        <begin position="567"/>
        <end position="577"/>
    </location>
</feature>
<comment type="subcellular location">
    <subcellularLocation>
        <location evidence="1">Membrane</location>
        <topology evidence="1">Multi-pass membrane protein</topology>
    </subcellularLocation>
</comment>
<proteinExistence type="inferred from homology"/>
<dbReference type="Pfam" id="PF00230">
    <property type="entry name" value="MIP"/>
    <property type="match status" value="1"/>
</dbReference>
<dbReference type="SUPFAM" id="SSF81338">
    <property type="entry name" value="Aquaporin-like"/>
    <property type="match status" value="1"/>
</dbReference>
<sequence>ALFTCYARSKLGIQTANAGVAGFNEFESNIILKDGGSPFFISMLAALMYPLVLRQALSWPTFRRLPLPIPHVVTAIPSIGVLYVSVLHHFRSVIRDIVNFDGPLSNQDRHVRDMYKQLSPTDYEALGASEAPVPEVNAKACFFPESANVVELASGDHNAIRRGFQHANNYAGRPSGGNPGIQPNTLAALRRMVVPAESALIDCCKELKLPEEVSTSPEEENRGGLTMYESDMLSTGSPITLGIVAALTYPIAWRSVSRMHLFRNRPVLPQFLAIVPPVAFLYVAGVYNCRVVMSRFVRDEGERSQRAREVVALYRERAPVDYAALRRGMAGCGLTLVSSRLMSKLSEETQDLLLRTKIDDVLRKSLLKFLEQIREEPRAELFLVPVDQKVYPSYKDFVKRPMDLSTMEMKVKGQRPRGRKPRVPRPLVRHVSAAADVVSSSKYSTGFQWRLTLVFAMPIQKYQFVQDVFNDLEQIWTNSMIFNKPGCDAYADALEMREITCRMVDDWVIANIPNARMKEVEPSPTVRLTAEALREVSEAEGEPSGSVSAPTKKSRKDSKKGDGSSKLSKRKKKRKKRAASESSSSDGDLDSPASPSSFPAPAALDRFSLLTPSPGERNALAARITRLHPENLARIVKLLSCSEQSEKDALAVSNGEGDGSVFTIKLDLIDNKTFWVLSNLVKLQLRQQEHEQYKRYHDKIATVSTTSSQEKEPPPLWRKCLAEVFGTAVLLAFGSGVVAQVNVCGLGNYLCIAIGWALGVTFGVLASFRISGAHLNPAVSLASCVYKQMPWKDLLPYVGSQVLGAFIGACITYLCYYQDFKVQDLSNAGVFATYPREGDNAFNSVVNEVVGSSLLTAAIAAVTDPQDKAPANRFHVAGF</sequence>
<dbReference type="PANTHER" id="PTHR43829">
    <property type="entry name" value="AQUAPORIN OR AQUAGLYCEROPORIN RELATED"/>
    <property type="match status" value="1"/>
</dbReference>
<evidence type="ECO:0000256" key="7">
    <source>
        <dbReference type="ARBA" id="ARBA00023136"/>
    </source>
</evidence>
<evidence type="ECO:0000256" key="5">
    <source>
        <dbReference type="ARBA" id="ARBA00022989"/>
    </source>
</evidence>
<dbReference type="GO" id="GO:0005886">
    <property type="term" value="C:plasma membrane"/>
    <property type="evidence" value="ECO:0007669"/>
    <property type="project" value="TreeGrafter"/>
</dbReference>
<keyword evidence="3" id="KW-0813">Transport</keyword>
<keyword evidence="5 10" id="KW-1133">Transmembrane helix</keyword>
<dbReference type="GO" id="GO:0015250">
    <property type="term" value="F:water channel activity"/>
    <property type="evidence" value="ECO:0007669"/>
    <property type="project" value="TreeGrafter"/>
</dbReference>
<evidence type="ECO:0000313" key="13">
    <source>
        <dbReference type="Proteomes" id="UP000574390"/>
    </source>
</evidence>
<dbReference type="InterPro" id="IPR001487">
    <property type="entry name" value="Bromodomain"/>
</dbReference>
<keyword evidence="7 10" id="KW-0472">Membrane</keyword>
<feature type="region of interest" description="Disordered" evidence="9">
    <location>
        <begin position="534"/>
        <end position="600"/>
    </location>
</feature>
<feature type="transmembrane region" description="Helical" evidence="10">
    <location>
        <begin position="232"/>
        <end position="251"/>
    </location>
</feature>
<dbReference type="PROSITE" id="PS00221">
    <property type="entry name" value="MIP"/>
    <property type="match status" value="1"/>
</dbReference>
<evidence type="ECO:0000256" key="9">
    <source>
        <dbReference type="SAM" id="MobiDB-lite"/>
    </source>
</evidence>
<dbReference type="InterPro" id="IPR023271">
    <property type="entry name" value="Aquaporin-like"/>
</dbReference>
<dbReference type="GO" id="GO:0015254">
    <property type="term" value="F:glycerol channel activity"/>
    <property type="evidence" value="ECO:0007669"/>
    <property type="project" value="TreeGrafter"/>
</dbReference>
<feature type="domain" description="Bromo" evidence="11">
    <location>
        <begin position="374"/>
        <end position="490"/>
    </location>
</feature>
<keyword evidence="6 8" id="KW-0103">Bromodomain</keyword>
<evidence type="ECO:0000259" key="11">
    <source>
        <dbReference type="PROSITE" id="PS50014"/>
    </source>
</evidence>
<dbReference type="InterPro" id="IPR036427">
    <property type="entry name" value="Bromodomain-like_sf"/>
</dbReference>
<feature type="transmembrane region" description="Helical" evidence="10">
    <location>
        <begin position="794"/>
        <end position="814"/>
    </location>
</feature>
<accession>A0A7J6TKF8</accession>
<dbReference type="PANTHER" id="PTHR43829:SF9">
    <property type="entry name" value="AQUAPORIN-9"/>
    <property type="match status" value="1"/>
</dbReference>
<feature type="non-terminal residue" evidence="12">
    <location>
        <position position="1"/>
    </location>
</feature>
<organism evidence="12 13">
    <name type="scientific">Perkinsus olseni</name>
    <name type="common">Perkinsus atlanticus</name>
    <dbReference type="NCBI Taxonomy" id="32597"/>
    <lineage>
        <taxon>Eukaryota</taxon>
        <taxon>Sar</taxon>
        <taxon>Alveolata</taxon>
        <taxon>Perkinsozoa</taxon>
        <taxon>Perkinsea</taxon>
        <taxon>Perkinsida</taxon>
        <taxon>Perkinsidae</taxon>
        <taxon>Perkinsus</taxon>
    </lineage>
</organism>
<feature type="transmembrane region" description="Helical" evidence="10">
    <location>
        <begin position="39"/>
        <end position="57"/>
    </location>
</feature>
<reference evidence="12 13" key="1">
    <citation type="submission" date="2020-04" db="EMBL/GenBank/DDBJ databases">
        <title>Perkinsus olseni comparative genomics.</title>
        <authorList>
            <person name="Bogema D.R."/>
        </authorList>
    </citation>
    <scope>NUCLEOTIDE SEQUENCE [LARGE SCALE GENOMIC DNA]</scope>
    <source>
        <strain evidence="12">ATCC PRA-205</strain>
    </source>
</reference>
<dbReference type="SUPFAM" id="SSF47370">
    <property type="entry name" value="Bromodomain"/>
    <property type="match status" value="1"/>
</dbReference>
<dbReference type="SMART" id="SM00297">
    <property type="entry name" value="BROMO"/>
    <property type="match status" value="1"/>
</dbReference>
<evidence type="ECO:0000256" key="8">
    <source>
        <dbReference type="PROSITE-ProRule" id="PRU00035"/>
    </source>
</evidence>
<feature type="non-terminal residue" evidence="12">
    <location>
        <position position="879"/>
    </location>
</feature>
<dbReference type="Proteomes" id="UP000574390">
    <property type="component" value="Unassembled WGS sequence"/>
</dbReference>
<evidence type="ECO:0000256" key="3">
    <source>
        <dbReference type="ARBA" id="ARBA00022448"/>
    </source>
</evidence>
<dbReference type="Gene3D" id="1.20.1080.10">
    <property type="entry name" value="Glycerol uptake facilitator protein"/>
    <property type="match status" value="1"/>
</dbReference>
<dbReference type="CDD" id="cd04369">
    <property type="entry name" value="Bromodomain"/>
    <property type="match status" value="1"/>
</dbReference>
<evidence type="ECO:0000256" key="4">
    <source>
        <dbReference type="ARBA" id="ARBA00022692"/>
    </source>
</evidence>
<comment type="caution">
    <text evidence="12">The sequence shown here is derived from an EMBL/GenBank/DDBJ whole genome shotgun (WGS) entry which is preliminary data.</text>
</comment>
<evidence type="ECO:0000256" key="6">
    <source>
        <dbReference type="ARBA" id="ARBA00023117"/>
    </source>
</evidence>
<evidence type="ECO:0000313" key="12">
    <source>
        <dbReference type="EMBL" id="KAF4745728.1"/>
    </source>
</evidence>
<feature type="transmembrane region" description="Helical" evidence="10">
    <location>
        <begin position="747"/>
        <end position="768"/>
    </location>
</feature>
<dbReference type="AlphaFoldDB" id="A0A7J6TKF8"/>
<dbReference type="PRINTS" id="PR00783">
    <property type="entry name" value="MINTRINSICP"/>
</dbReference>
<dbReference type="Pfam" id="PF00439">
    <property type="entry name" value="Bromodomain"/>
    <property type="match status" value="1"/>
</dbReference>